<evidence type="ECO:0000313" key="2">
    <source>
        <dbReference type="Proteomes" id="UP000307943"/>
    </source>
</evidence>
<dbReference type="EMBL" id="VDCQ01000022">
    <property type="protein sequence ID" value="TNJ65057.1"/>
    <property type="molecule type" value="Genomic_DNA"/>
</dbReference>
<keyword evidence="2" id="KW-1185">Reference proteome</keyword>
<gene>
    <name evidence="1" type="ORF">FE784_16865</name>
</gene>
<sequence>MRRLKDEHLVECYIRSVQWKLDEDFILILRKEMEKRKLDIPVCYPF</sequence>
<reference evidence="1 2" key="1">
    <citation type="submission" date="2019-05" db="EMBL/GenBank/DDBJ databases">
        <title>We sequenced the genome of Paenibacillus hemerocallicola KCTC 33185 for further insight into its adaptation and study the phylogeny of Paenibacillus.</title>
        <authorList>
            <person name="Narsing Rao M.P."/>
        </authorList>
    </citation>
    <scope>NUCLEOTIDE SEQUENCE [LARGE SCALE GENOMIC DNA]</scope>
    <source>
        <strain evidence="1 2">KCTC 33185</strain>
    </source>
</reference>
<accession>A0A5C4T9H9</accession>
<protein>
    <submittedName>
        <fullName evidence="1">Sporulation histidine kinase inhibitor Sda</fullName>
    </submittedName>
</protein>
<evidence type="ECO:0000313" key="1">
    <source>
        <dbReference type="EMBL" id="TNJ65057.1"/>
    </source>
</evidence>
<dbReference type="RefSeq" id="WP_139603397.1">
    <property type="nucleotide sequence ID" value="NZ_VDCQ01000022.1"/>
</dbReference>
<dbReference type="Proteomes" id="UP000307943">
    <property type="component" value="Unassembled WGS sequence"/>
</dbReference>
<dbReference type="InterPro" id="IPR036916">
    <property type="entry name" value="Sda_sf"/>
</dbReference>
<dbReference type="AlphaFoldDB" id="A0A5C4T9H9"/>
<dbReference type="InterPro" id="IPR015064">
    <property type="entry name" value="Sda"/>
</dbReference>
<comment type="caution">
    <text evidence="1">The sequence shown here is derived from an EMBL/GenBank/DDBJ whole genome shotgun (WGS) entry which is preliminary data.</text>
</comment>
<dbReference type="Pfam" id="PF08970">
    <property type="entry name" value="Sda"/>
    <property type="match status" value="1"/>
</dbReference>
<dbReference type="Gene3D" id="1.10.287.1100">
    <property type="entry name" value="Sporulation inhibitor A"/>
    <property type="match status" value="1"/>
</dbReference>
<organism evidence="1 2">
    <name type="scientific">Paenibacillus hemerocallicola</name>
    <dbReference type="NCBI Taxonomy" id="1172614"/>
    <lineage>
        <taxon>Bacteria</taxon>
        <taxon>Bacillati</taxon>
        <taxon>Bacillota</taxon>
        <taxon>Bacilli</taxon>
        <taxon>Bacillales</taxon>
        <taxon>Paenibacillaceae</taxon>
        <taxon>Paenibacillus</taxon>
    </lineage>
</organism>
<name>A0A5C4T9H9_9BACL</name>
<dbReference type="SUPFAM" id="SSF100985">
    <property type="entry name" value="Sporulation inhibitor Sda"/>
    <property type="match status" value="1"/>
</dbReference>
<dbReference type="OrthoDB" id="2933732at2"/>
<proteinExistence type="predicted"/>